<name>A0A6J4UWE1_9BACT</name>
<protein>
    <recommendedName>
        <fullName evidence="3">PRC-barrel domain-containing protein</fullName>
    </recommendedName>
</protein>
<feature type="region of interest" description="Disordered" evidence="1">
    <location>
        <begin position="88"/>
        <end position="228"/>
    </location>
</feature>
<dbReference type="AlphaFoldDB" id="A0A6J4UWE1"/>
<evidence type="ECO:0008006" key="3">
    <source>
        <dbReference type="Google" id="ProtNLM"/>
    </source>
</evidence>
<feature type="compositionally biased region" description="Low complexity" evidence="1">
    <location>
        <begin position="139"/>
        <end position="151"/>
    </location>
</feature>
<feature type="compositionally biased region" description="Low complexity" evidence="1">
    <location>
        <begin position="301"/>
        <end position="325"/>
    </location>
</feature>
<feature type="compositionally biased region" description="Basic and acidic residues" evidence="1">
    <location>
        <begin position="152"/>
        <end position="162"/>
    </location>
</feature>
<evidence type="ECO:0000256" key="1">
    <source>
        <dbReference type="SAM" id="MobiDB-lite"/>
    </source>
</evidence>
<dbReference type="InterPro" id="IPR011033">
    <property type="entry name" value="PRC_barrel-like_sf"/>
</dbReference>
<dbReference type="SUPFAM" id="SSF50346">
    <property type="entry name" value="PRC-barrel domain"/>
    <property type="match status" value="1"/>
</dbReference>
<sequence>MVETELGAETTDVAGRWDFPEGTDVLGSDGAKVGQIVAVHRSYIVVEKGFFFPTDYYIPSSAIADFDGETVRLGVTKAEALDRDWEVAPTDPLPVAAAEGDGSEPPARDRFAPDTGMVTDAPYADHDDQPGDAPRPEVADTPAPAGPTGDPAIDRGIARSEEESGQAPDADPGTPTEASARASTEATATEATAAEPVTITAAPPSQAPTDAAPTTFARAAAGGSQAETYAVGTNTDSYVVPSIEATQPVTSDPASGSAAPLGATASAPDSGEPTPPYHTDAPVSPLTEVGTPAGHGDTVEGPADAGAPDAGGLPPAAAPVGAGAVRVVTETASDDRPTEFDPVPDAGDAAPADATIPEPGFPMDPRNPT</sequence>
<reference evidence="2" key="1">
    <citation type="submission" date="2020-02" db="EMBL/GenBank/DDBJ databases">
        <authorList>
            <person name="Meier V. D."/>
        </authorList>
    </citation>
    <scope>NUCLEOTIDE SEQUENCE</scope>
    <source>
        <strain evidence="2">AVDCRST_MAG49</strain>
    </source>
</reference>
<feature type="region of interest" description="Disordered" evidence="1">
    <location>
        <begin position="243"/>
        <end position="369"/>
    </location>
</feature>
<dbReference type="EMBL" id="CADCWG010000175">
    <property type="protein sequence ID" value="CAA9562374.1"/>
    <property type="molecule type" value="Genomic_DNA"/>
</dbReference>
<proteinExistence type="predicted"/>
<gene>
    <name evidence="2" type="ORF">AVDCRST_MAG49-2608</name>
</gene>
<feature type="compositionally biased region" description="Basic and acidic residues" evidence="1">
    <location>
        <begin position="123"/>
        <end position="138"/>
    </location>
</feature>
<organism evidence="2">
    <name type="scientific">uncultured Thermomicrobiales bacterium</name>
    <dbReference type="NCBI Taxonomy" id="1645740"/>
    <lineage>
        <taxon>Bacteria</taxon>
        <taxon>Pseudomonadati</taxon>
        <taxon>Thermomicrobiota</taxon>
        <taxon>Thermomicrobia</taxon>
        <taxon>Thermomicrobiales</taxon>
        <taxon>environmental samples</taxon>
    </lineage>
</organism>
<accession>A0A6J4UWE1</accession>
<feature type="compositionally biased region" description="Polar residues" evidence="1">
    <location>
        <begin position="244"/>
        <end position="254"/>
    </location>
</feature>
<feature type="compositionally biased region" description="Low complexity" evidence="1">
    <location>
        <begin position="341"/>
        <end position="354"/>
    </location>
</feature>
<feature type="compositionally biased region" description="Low complexity" evidence="1">
    <location>
        <begin position="174"/>
        <end position="221"/>
    </location>
</feature>
<feature type="compositionally biased region" description="Pro residues" evidence="1">
    <location>
        <begin position="359"/>
        <end position="369"/>
    </location>
</feature>
<evidence type="ECO:0000313" key="2">
    <source>
        <dbReference type="EMBL" id="CAA9562374.1"/>
    </source>
</evidence>